<evidence type="ECO:0000313" key="3">
    <source>
        <dbReference type="Proteomes" id="UP001055514"/>
    </source>
</evidence>
<dbReference type="AlphaFoldDB" id="A0AAE9MBX1"/>
<keyword evidence="1" id="KW-0812">Transmembrane</keyword>
<feature type="transmembrane region" description="Helical" evidence="1">
    <location>
        <begin position="144"/>
        <end position="165"/>
    </location>
</feature>
<keyword evidence="1" id="KW-0472">Membrane</keyword>
<accession>A0AAE9MBX1</accession>
<feature type="transmembrane region" description="Helical" evidence="1">
    <location>
        <begin position="117"/>
        <end position="138"/>
    </location>
</feature>
<name>A0AAE9MBX1_ACIPI</name>
<dbReference type="EMBL" id="CP095407">
    <property type="protein sequence ID" value="USU95879.1"/>
    <property type="molecule type" value="Genomic_DNA"/>
</dbReference>
<sequence length="222" mass="23505">MLKTIRLYGVLGQKFGREFKLDVANTREAMRALSVQIEGFEKFMLHAHEQGLQFAVFLKSKNSSNKRGKKSPSVYDYETKRLITGDNIGEEQLDMNTEADVIHVVPRVVGAGGNNGILQTVLGAVLVVVGVLVTVGTLGGGAPLGAALIGSGIGMMLGGIAMMLMPKAENTQDQNQDGNKANKGFGGAVTTIAQGNPVPVLYGQREVGGFIVSAGQYPEDQL</sequence>
<evidence type="ECO:0000256" key="1">
    <source>
        <dbReference type="SAM" id="Phobius"/>
    </source>
</evidence>
<dbReference type="Proteomes" id="UP001055514">
    <property type="component" value="Chromosome"/>
</dbReference>
<organism evidence="2 3">
    <name type="scientific">Acinetobacter pittii</name>
    <name type="common">Acinetobacter genomosp. 3</name>
    <dbReference type="NCBI Taxonomy" id="48296"/>
    <lineage>
        <taxon>Bacteria</taxon>
        <taxon>Pseudomonadati</taxon>
        <taxon>Pseudomonadota</taxon>
        <taxon>Gammaproteobacteria</taxon>
        <taxon>Moraxellales</taxon>
        <taxon>Moraxellaceae</taxon>
        <taxon>Acinetobacter</taxon>
        <taxon>Acinetobacter calcoaceticus/baumannii complex</taxon>
    </lineage>
</organism>
<evidence type="ECO:0000313" key="2">
    <source>
        <dbReference type="EMBL" id="USU95879.1"/>
    </source>
</evidence>
<dbReference type="RefSeq" id="WP_031968601.1">
    <property type="nucleotide sequence ID" value="NZ_BHFZ01000018.1"/>
</dbReference>
<reference evidence="2" key="1">
    <citation type="submission" date="2022-04" db="EMBL/GenBank/DDBJ databases">
        <title>Emergence of ST220 Acinetobacter pittii strain in bloodstream infection, which co-producing chromosomal NDM-1 and OXA-820 carbapenemases.</title>
        <authorList>
            <person name="Tian C."/>
            <person name="Xing M."/>
            <person name="Fu L."/>
            <person name="Xia D."/>
        </authorList>
    </citation>
    <scope>NUCLEOTIDE SEQUENCE</scope>
    <source>
        <strain evidence="2">TCM</strain>
    </source>
</reference>
<gene>
    <name evidence="2" type="ORF">MWH18_06370</name>
</gene>
<protein>
    <submittedName>
        <fullName evidence="2">Tail assembly protein</fullName>
    </submittedName>
</protein>
<keyword evidence="1" id="KW-1133">Transmembrane helix</keyword>
<proteinExistence type="predicted"/>